<comment type="caution">
    <text evidence="1">The sequence shown here is derived from an EMBL/GenBank/DDBJ whole genome shotgun (WGS) entry which is preliminary data.</text>
</comment>
<reference evidence="1" key="2">
    <citation type="submission" date="2021-01" db="EMBL/GenBank/DDBJ databases">
        <title>Pan-genome distribution and transcriptional activeness of fungal secondary metabolism genes in Aspergillus section Fumigati.</title>
        <authorList>
            <person name="Takahashi H."/>
            <person name="Umemura M."/>
            <person name="Ninomiya A."/>
            <person name="Kusuya Y."/>
            <person name="Urayama S."/>
            <person name="Shimizu M."/>
            <person name="Watanabe A."/>
            <person name="Kamei K."/>
            <person name="Yaguchi T."/>
            <person name="Hagiwara D."/>
        </authorList>
    </citation>
    <scope>NUCLEOTIDE SEQUENCE</scope>
    <source>
        <strain evidence="1">IFM 46973</strain>
    </source>
</reference>
<evidence type="ECO:0000313" key="1">
    <source>
        <dbReference type="EMBL" id="GIC88682.1"/>
    </source>
</evidence>
<accession>A0A8E0QNS1</accession>
<name>A0A8E0QNS1_9EURO</name>
<dbReference type="Proteomes" id="UP000036893">
    <property type="component" value="Unassembled WGS sequence"/>
</dbReference>
<sequence length="134" mass="14475">MSYLFQDEMKLFGPASALFPAQMIAYAWFERHRTYNQSGIDFMKGVVAQFVQKGLLSTPRLVYGKSSQYADIESDASFTEADLVAWNSWLAGNCDTAPYTNLNNSDSRAVCIGVGSATSTTTASATTTTSAAPT</sequence>
<dbReference type="AlphaFoldDB" id="A0A8E0QNS1"/>
<evidence type="ECO:0000313" key="2">
    <source>
        <dbReference type="Proteomes" id="UP000036893"/>
    </source>
</evidence>
<organism evidence="1 2">
    <name type="scientific">Aspergillus udagawae</name>
    <dbReference type="NCBI Taxonomy" id="91492"/>
    <lineage>
        <taxon>Eukaryota</taxon>
        <taxon>Fungi</taxon>
        <taxon>Dikarya</taxon>
        <taxon>Ascomycota</taxon>
        <taxon>Pezizomycotina</taxon>
        <taxon>Eurotiomycetes</taxon>
        <taxon>Eurotiomycetidae</taxon>
        <taxon>Eurotiales</taxon>
        <taxon>Aspergillaceae</taxon>
        <taxon>Aspergillus</taxon>
        <taxon>Aspergillus subgen. Fumigati</taxon>
    </lineage>
</organism>
<dbReference type="EMBL" id="BBXM02000003">
    <property type="protein sequence ID" value="GIC88682.1"/>
    <property type="molecule type" value="Genomic_DNA"/>
</dbReference>
<proteinExistence type="predicted"/>
<gene>
    <name evidence="1" type="ORF">Aud_005079</name>
</gene>
<protein>
    <submittedName>
        <fullName evidence="1">Uncharacterized protein</fullName>
    </submittedName>
</protein>
<reference evidence="1" key="1">
    <citation type="journal article" date="2015" name="Genome Announc.">
        <title>Draft Genome Sequence of the Pathogenic Filamentous Fungus Aspergillus udagawae Strain IFM 46973T.</title>
        <authorList>
            <person name="Kusuya Y."/>
            <person name="Takahashi-Nakaguchi A."/>
            <person name="Takahashi H."/>
            <person name="Yaguchi T."/>
        </authorList>
    </citation>
    <scope>NUCLEOTIDE SEQUENCE</scope>
    <source>
        <strain evidence="1">IFM 46973</strain>
    </source>
</reference>
<dbReference type="RefSeq" id="XP_043145948.1">
    <property type="nucleotide sequence ID" value="XM_043290013.1"/>
</dbReference>
<dbReference type="GeneID" id="66992555"/>